<protein>
    <submittedName>
        <fullName evidence="1">Uncharacterized protein</fullName>
    </submittedName>
</protein>
<gene>
    <name evidence="1" type="ORF">SDC9_140161</name>
</gene>
<dbReference type="EMBL" id="VSSQ01039887">
    <property type="protein sequence ID" value="MPM93025.1"/>
    <property type="molecule type" value="Genomic_DNA"/>
</dbReference>
<proteinExistence type="predicted"/>
<name>A0A645DUR4_9ZZZZ</name>
<comment type="caution">
    <text evidence="1">The sequence shown here is derived from an EMBL/GenBank/DDBJ whole genome shotgun (WGS) entry which is preliminary data.</text>
</comment>
<evidence type="ECO:0000313" key="1">
    <source>
        <dbReference type="EMBL" id="MPM93025.1"/>
    </source>
</evidence>
<reference evidence="1" key="1">
    <citation type="submission" date="2019-08" db="EMBL/GenBank/DDBJ databases">
        <authorList>
            <person name="Kucharzyk K."/>
            <person name="Murdoch R.W."/>
            <person name="Higgins S."/>
            <person name="Loffler F."/>
        </authorList>
    </citation>
    <scope>NUCLEOTIDE SEQUENCE</scope>
</reference>
<dbReference type="AlphaFoldDB" id="A0A645DUR4"/>
<sequence length="72" mass="7721">MISINNLLIVHRGVDRGDGTRLNAVSIIQQFNDGYYAIRGAGGIGNDPVLSAQLILINAKHNGCVDVVTTRM</sequence>
<organism evidence="1">
    <name type="scientific">bioreactor metagenome</name>
    <dbReference type="NCBI Taxonomy" id="1076179"/>
    <lineage>
        <taxon>unclassified sequences</taxon>
        <taxon>metagenomes</taxon>
        <taxon>ecological metagenomes</taxon>
    </lineage>
</organism>
<accession>A0A645DUR4</accession>